<dbReference type="InterPro" id="IPR027408">
    <property type="entry name" value="PNPase/RNase_PH_dom_sf"/>
</dbReference>
<dbReference type="SUPFAM" id="SSF55666">
    <property type="entry name" value="Ribonuclease PH domain 2-like"/>
    <property type="match status" value="1"/>
</dbReference>
<keyword evidence="5" id="KW-0539">Nucleus</keyword>
<comment type="subcellular location">
    <subcellularLocation>
        <location evidence="1">Nucleus</location>
    </subcellularLocation>
</comment>
<dbReference type="Proteomes" id="UP000284706">
    <property type="component" value="Unassembled WGS sequence"/>
</dbReference>
<dbReference type="InterPro" id="IPR020568">
    <property type="entry name" value="Ribosomal_Su5_D2-typ_SF"/>
</dbReference>
<feature type="region of interest" description="Disordered" evidence="6">
    <location>
        <begin position="264"/>
        <end position="304"/>
    </location>
</feature>
<keyword evidence="4" id="KW-0271">Exosome</keyword>
<dbReference type="InterPro" id="IPR036345">
    <property type="entry name" value="ExoRNase_PH_dom2_sf"/>
</dbReference>
<dbReference type="InterPro" id="IPR050080">
    <property type="entry name" value="RNase_PH"/>
</dbReference>
<evidence type="ECO:0000313" key="8">
    <source>
        <dbReference type="EMBL" id="PPQ96286.1"/>
    </source>
</evidence>
<evidence type="ECO:0000256" key="6">
    <source>
        <dbReference type="SAM" id="MobiDB-lite"/>
    </source>
</evidence>
<comment type="caution">
    <text evidence="8">The sequence shown here is derived from an EMBL/GenBank/DDBJ whole genome shotgun (WGS) entry which is preliminary data.</text>
</comment>
<evidence type="ECO:0000256" key="4">
    <source>
        <dbReference type="ARBA" id="ARBA00022835"/>
    </source>
</evidence>
<keyword evidence="3" id="KW-0698">rRNA processing</keyword>
<evidence type="ECO:0000256" key="5">
    <source>
        <dbReference type="ARBA" id="ARBA00023242"/>
    </source>
</evidence>
<dbReference type="AlphaFoldDB" id="A0A409XZU8"/>
<feature type="compositionally biased region" description="Basic and acidic residues" evidence="6">
    <location>
        <begin position="277"/>
        <end position="295"/>
    </location>
</feature>
<name>A0A409XZU8_9AGAR</name>
<dbReference type="STRING" id="231916.A0A409XZU8"/>
<dbReference type="GO" id="GO:0003723">
    <property type="term" value="F:RNA binding"/>
    <property type="evidence" value="ECO:0007669"/>
    <property type="project" value="TreeGrafter"/>
</dbReference>
<dbReference type="InterPro" id="IPR001247">
    <property type="entry name" value="ExoRNase_PH_dom1"/>
</dbReference>
<dbReference type="CDD" id="cd11372">
    <property type="entry name" value="RNase_PH_RRP46"/>
    <property type="match status" value="1"/>
</dbReference>
<dbReference type="EMBL" id="NHYE01001383">
    <property type="protein sequence ID" value="PPQ96286.1"/>
    <property type="molecule type" value="Genomic_DNA"/>
</dbReference>
<dbReference type="OrthoDB" id="27298at2759"/>
<comment type="similarity">
    <text evidence="2">Belongs to the RNase PH family.</text>
</comment>
<evidence type="ECO:0000256" key="1">
    <source>
        <dbReference type="ARBA" id="ARBA00004123"/>
    </source>
</evidence>
<dbReference type="FunCoup" id="A0A409XZU8">
    <property type="interactions" value="170"/>
</dbReference>
<dbReference type="GO" id="GO:0071051">
    <property type="term" value="P:poly(A)-dependent snoRNA 3'-end processing"/>
    <property type="evidence" value="ECO:0007669"/>
    <property type="project" value="TreeGrafter"/>
</dbReference>
<feature type="compositionally biased region" description="Polar residues" evidence="6">
    <location>
        <begin position="267"/>
        <end position="276"/>
    </location>
</feature>
<keyword evidence="9" id="KW-1185">Reference proteome</keyword>
<accession>A0A409XZU8</accession>
<dbReference type="SUPFAM" id="SSF54211">
    <property type="entry name" value="Ribosomal protein S5 domain 2-like"/>
    <property type="match status" value="1"/>
</dbReference>
<evidence type="ECO:0000256" key="3">
    <source>
        <dbReference type="ARBA" id="ARBA00022552"/>
    </source>
</evidence>
<dbReference type="GO" id="GO:0005730">
    <property type="term" value="C:nucleolus"/>
    <property type="evidence" value="ECO:0007669"/>
    <property type="project" value="TreeGrafter"/>
</dbReference>
<dbReference type="GO" id="GO:0000177">
    <property type="term" value="C:cytoplasmic exosome (RNase complex)"/>
    <property type="evidence" value="ECO:0007669"/>
    <property type="project" value="TreeGrafter"/>
</dbReference>
<dbReference type="PANTHER" id="PTHR11953:SF1">
    <property type="entry name" value="EXOSOME COMPLEX COMPONENT RRP46"/>
    <property type="match status" value="1"/>
</dbReference>
<reference evidence="8 9" key="1">
    <citation type="journal article" date="2018" name="Evol. Lett.">
        <title>Horizontal gene cluster transfer increased hallucinogenic mushroom diversity.</title>
        <authorList>
            <person name="Reynolds H.T."/>
            <person name="Vijayakumar V."/>
            <person name="Gluck-Thaler E."/>
            <person name="Korotkin H.B."/>
            <person name="Matheny P.B."/>
            <person name="Slot J.C."/>
        </authorList>
    </citation>
    <scope>NUCLEOTIDE SEQUENCE [LARGE SCALE GENOMIC DNA]</scope>
    <source>
        <strain evidence="8 9">SRW20</strain>
    </source>
</reference>
<sequence>MAAAEEYDENIGSWPRWRAEARRNLSSLTLTMSSGVPRPDNRGNAELRPLSISYDGLARVDGSARFAFGDTSALASLSGPIEVRLAVEQPSKATFEVSVRPLSNVPATEAKALAATIRASLEPSLILTKNPRTLVQLVVQSLSWPRSATWKEGLSAAAINASSLAFLNASSVPMRGVVAAVPVGRLSDGTLILDPSDEELHSMSGGGAFAFVFADGVGLGGSNSDCVWTSWKSTAGKYDEDELLKARELARMGAEAVYDAMRKSVENKSGSTTQISPKREEQGVKTDAAEGKEGHETDEDKMEI</sequence>
<proteinExistence type="inferred from homology"/>
<evidence type="ECO:0000259" key="7">
    <source>
        <dbReference type="Pfam" id="PF01138"/>
    </source>
</evidence>
<dbReference type="GO" id="GO:0000176">
    <property type="term" value="C:nuclear exosome (RNase complex)"/>
    <property type="evidence" value="ECO:0007669"/>
    <property type="project" value="UniProtKB-ARBA"/>
</dbReference>
<dbReference type="GO" id="GO:0071028">
    <property type="term" value="P:nuclear mRNA surveillance"/>
    <property type="evidence" value="ECO:0007669"/>
    <property type="project" value="TreeGrafter"/>
</dbReference>
<dbReference type="GO" id="GO:0016075">
    <property type="term" value="P:rRNA catabolic process"/>
    <property type="evidence" value="ECO:0007669"/>
    <property type="project" value="TreeGrafter"/>
</dbReference>
<gene>
    <name evidence="8" type="ORF">CVT26_005646</name>
</gene>
<organism evidence="8 9">
    <name type="scientific">Gymnopilus dilepis</name>
    <dbReference type="NCBI Taxonomy" id="231916"/>
    <lineage>
        <taxon>Eukaryota</taxon>
        <taxon>Fungi</taxon>
        <taxon>Dikarya</taxon>
        <taxon>Basidiomycota</taxon>
        <taxon>Agaricomycotina</taxon>
        <taxon>Agaricomycetes</taxon>
        <taxon>Agaricomycetidae</taxon>
        <taxon>Agaricales</taxon>
        <taxon>Agaricineae</taxon>
        <taxon>Hymenogastraceae</taxon>
        <taxon>Gymnopilus</taxon>
    </lineage>
</organism>
<dbReference type="InParanoid" id="A0A409XZU8"/>
<protein>
    <recommendedName>
        <fullName evidence="7">Exoribonuclease phosphorolytic domain-containing protein</fullName>
    </recommendedName>
</protein>
<evidence type="ECO:0000256" key="2">
    <source>
        <dbReference type="ARBA" id="ARBA00006678"/>
    </source>
</evidence>
<dbReference type="GO" id="GO:0034475">
    <property type="term" value="P:U4 snRNA 3'-end processing"/>
    <property type="evidence" value="ECO:0007669"/>
    <property type="project" value="TreeGrafter"/>
</dbReference>
<dbReference type="GO" id="GO:0006364">
    <property type="term" value="P:rRNA processing"/>
    <property type="evidence" value="ECO:0007669"/>
    <property type="project" value="UniProtKB-KW"/>
</dbReference>
<dbReference type="Gene3D" id="3.30.230.70">
    <property type="entry name" value="GHMP Kinase, N-terminal domain"/>
    <property type="match status" value="1"/>
</dbReference>
<evidence type="ECO:0000313" key="9">
    <source>
        <dbReference type="Proteomes" id="UP000284706"/>
    </source>
</evidence>
<feature type="domain" description="Exoribonuclease phosphorolytic" evidence="7">
    <location>
        <begin position="46"/>
        <end position="169"/>
    </location>
</feature>
<dbReference type="Pfam" id="PF01138">
    <property type="entry name" value="RNase_PH"/>
    <property type="match status" value="1"/>
</dbReference>
<dbReference type="PANTHER" id="PTHR11953">
    <property type="entry name" value="EXOSOME COMPLEX COMPONENT"/>
    <property type="match status" value="1"/>
</dbReference>